<evidence type="ECO:0000256" key="1">
    <source>
        <dbReference type="SAM" id="Coils"/>
    </source>
</evidence>
<dbReference type="AlphaFoldDB" id="A0A382U894"/>
<proteinExistence type="predicted"/>
<protein>
    <submittedName>
        <fullName evidence="2">Uncharacterized protein</fullName>
    </submittedName>
</protein>
<name>A0A382U894_9ZZZZ</name>
<accession>A0A382U894</accession>
<organism evidence="2">
    <name type="scientific">marine metagenome</name>
    <dbReference type="NCBI Taxonomy" id="408172"/>
    <lineage>
        <taxon>unclassified sequences</taxon>
        <taxon>metagenomes</taxon>
        <taxon>ecological metagenomes</taxon>
    </lineage>
</organism>
<gene>
    <name evidence="2" type="ORF">METZ01_LOCUS383374</name>
</gene>
<dbReference type="EMBL" id="UINC01142280">
    <property type="protein sequence ID" value="SVD30520.1"/>
    <property type="molecule type" value="Genomic_DNA"/>
</dbReference>
<feature type="coiled-coil region" evidence="1">
    <location>
        <begin position="16"/>
        <end position="67"/>
    </location>
</feature>
<reference evidence="2" key="1">
    <citation type="submission" date="2018-05" db="EMBL/GenBank/DDBJ databases">
        <authorList>
            <person name="Lanie J.A."/>
            <person name="Ng W.-L."/>
            <person name="Kazmierczak K.M."/>
            <person name="Andrzejewski T.M."/>
            <person name="Davidsen T.M."/>
            <person name="Wayne K.J."/>
            <person name="Tettelin H."/>
            <person name="Glass J.I."/>
            <person name="Rusch D."/>
            <person name="Podicherti R."/>
            <person name="Tsui H.-C.T."/>
            <person name="Winkler M.E."/>
        </authorList>
    </citation>
    <scope>NUCLEOTIDE SEQUENCE</scope>
</reference>
<evidence type="ECO:0000313" key="2">
    <source>
        <dbReference type="EMBL" id="SVD30520.1"/>
    </source>
</evidence>
<keyword evidence="1" id="KW-0175">Coiled coil</keyword>
<sequence>MADQETKFSEKELKSLQDLQNSYQQKQLQFGQLEVQRLLVTQQLDQLDNAKAKLEVDYGEVQETERKLVADLNEKYGPGNLDPATGVFTPAATAVVPEVTEETT</sequence>